<keyword evidence="2" id="KW-1185">Reference proteome</keyword>
<evidence type="ECO:0000313" key="1">
    <source>
        <dbReference type="EMBL" id="QBD77247.1"/>
    </source>
</evidence>
<dbReference type="EMBL" id="CP035758">
    <property type="protein sequence ID" value="QBD77247.1"/>
    <property type="molecule type" value="Genomic_DNA"/>
</dbReference>
<name>A0A4P6JPE4_KTERU</name>
<organism evidence="1 2">
    <name type="scientific">Ktedonosporobacter rubrisoli</name>
    <dbReference type="NCBI Taxonomy" id="2509675"/>
    <lineage>
        <taxon>Bacteria</taxon>
        <taxon>Bacillati</taxon>
        <taxon>Chloroflexota</taxon>
        <taxon>Ktedonobacteria</taxon>
        <taxon>Ktedonobacterales</taxon>
        <taxon>Ktedonosporobacteraceae</taxon>
        <taxon>Ktedonosporobacter</taxon>
    </lineage>
</organism>
<dbReference type="AlphaFoldDB" id="A0A4P6JPE4"/>
<gene>
    <name evidence="1" type="ORF">EPA93_15090</name>
</gene>
<dbReference type="KEGG" id="kbs:EPA93_15090"/>
<evidence type="ECO:0000313" key="2">
    <source>
        <dbReference type="Proteomes" id="UP000290365"/>
    </source>
</evidence>
<dbReference type="Proteomes" id="UP000290365">
    <property type="component" value="Chromosome"/>
</dbReference>
<dbReference type="OrthoDB" id="356380at2"/>
<proteinExistence type="predicted"/>
<protein>
    <recommendedName>
        <fullName evidence="3">Transposase</fullName>
    </recommendedName>
</protein>
<sequence>MKFQFIEEHKREYAVKTMCRVLSVSECGSSAWRKRPKSECEQKNEALTQHIRQLFEHNRQISGSPRKWHCYSDVPSQV</sequence>
<reference evidence="1 2" key="1">
    <citation type="submission" date="2019-01" db="EMBL/GenBank/DDBJ databases">
        <title>Ktedonosporobacter rubrisoli SCAWS-G2.</title>
        <authorList>
            <person name="Huang Y."/>
            <person name="Yan B."/>
        </authorList>
    </citation>
    <scope>NUCLEOTIDE SEQUENCE [LARGE SCALE GENOMIC DNA]</scope>
    <source>
        <strain evidence="1 2">SCAWS-G2</strain>
    </source>
</reference>
<evidence type="ECO:0008006" key="3">
    <source>
        <dbReference type="Google" id="ProtNLM"/>
    </source>
</evidence>
<accession>A0A4P6JPE4</accession>